<dbReference type="Pfam" id="PF18364">
    <property type="entry name" value="Molybdopterin_N"/>
    <property type="match status" value="1"/>
</dbReference>
<dbReference type="InterPro" id="IPR009010">
    <property type="entry name" value="Asp_de-COase-like_dom_sf"/>
</dbReference>
<keyword evidence="11" id="KW-1185">Reference proteome</keyword>
<dbReference type="InterPro" id="IPR006656">
    <property type="entry name" value="Mopterin_OxRdtase"/>
</dbReference>
<evidence type="ECO:0000259" key="7">
    <source>
        <dbReference type="Pfam" id="PF00384"/>
    </source>
</evidence>
<dbReference type="SUPFAM" id="SSF53706">
    <property type="entry name" value="Formate dehydrogenase/DMSO reductase, domains 1-3"/>
    <property type="match status" value="1"/>
</dbReference>
<dbReference type="PANTHER" id="PTHR43742:SF10">
    <property type="entry name" value="TRIMETHYLAMINE-N-OXIDE REDUCTASE 2"/>
    <property type="match status" value="1"/>
</dbReference>
<dbReference type="SUPFAM" id="SSF50692">
    <property type="entry name" value="ADC-like"/>
    <property type="match status" value="1"/>
</dbReference>
<dbReference type="GO" id="GO:0030288">
    <property type="term" value="C:outer membrane-bounded periplasmic space"/>
    <property type="evidence" value="ECO:0007669"/>
    <property type="project" value="TreeGrafter"/>
</dbReference>
<feature type="domain" description="Molybdopterin dinucleotide-binding" evidence="8">
    <location>
        <begin position="627"/>
        <end position="747"/>
    </location>
</feature>
<dbReference type="GO" id="GO:0009061">
    <property type="term" value="P:anaerobic respiration"/>
    <property type="evidence" value="ECO:0007669"/>
    <property type="project" value="TreeGrafter"/>
</dbReference>
<dbReference type="GO" id="GO:0043546">
    <property type="term" value="F:molybdopterin cofactor binding"/>
    <property type="evidence" value="ECO:0007669"/>
    <property type="project" value="InterPro"/>
</dbReference>
<keyword evidence="3" id="KW-0500">Molybdenum</keyword>
<dbReference type="GO" id="GO:0009055">
    <property type="term" value="F:electron transfer activity"/>
    <property type="evidence" value="ECO:0007669"/>
    <property type="project" value="TreeGrafter"/>
</dbReference>
<sequence length="773" mass="84184">MLKTPARPTVATHWGTYRVRMSEGRPAELEGFEQDPAPSPIARSMIGALDDPTRIEKPMIRASFLEKGHRATGAGRGAEPFVAVDWPEAIAIAAGELDRVRKEHGNGAIFGGSYGWASAGRFHHAQSQIHRFLNAIGGYTRSVGNYSYAAADAIVPHVVGDRRGLVTDHTSWPVIIRHARMLVMFGGLPLKNSQVSSGGIGRHILAESLEAFAANGGELISVTPIRDDVEERFGATWLPIAPNTDTALMLGLAHTLWSEGLHDKAFLARCTTGFDKFLPYLSGESDGIAKTAEWAAAICGIDAEAIRSLARRMAAQRTMIMLAWAVQRADHGEQPCWMAITLAAMLGQIGLPGGGFGIGYGSVNGIGNPILDLAWPSFSQGSNGVDDYIPVARISDLLLKPGEPYQFNGQERRYADIRLVYWAGGNPFHHHQDLNRFLEAWKRPEVTIVHESWWNPLARHADIVLPVTTQLERNDIVCSSRDRLLAASHRVAAPFGQARNDYDIFGALAAALGAEATFTEGRAEEAWLRFLYETAQERLAGLGFNPPDFETFWEEGALLFPEPERQPSLFEAFRQDPAANALPTPSGRIEIWSDRIASFGYDDCLGHPAWLEPREWLGAGKAARFPLHLISNQPKTKLHSQYDQGSHSRAAKIRGREPVRIHPADAQARGIGDGDIVRLFNDRGACLAAAVLSEAVRPGVLQLATGAWFDPAMPGVSGSLEKHGNPNVLTHDLGTSRLGQGPSAQSCLVEIERHDGDVPPVTAFDPPPIVNRS</sequence>
<evidence type="ECO:0000256" key="2">
    <source>
        <dbReference type="ARBA" id="ARBA00010312"/>
    </source>
</evidence>
<keyword evidence="5" id="KW-0574">Periplasm</keyword>
<feature type="domain" description="Molybdopterin oxidoreductase N-terminal" evidence="9">
    <location>
        <begin position="11"/>
        <end position="48"/>
    </location>
</feature>
<dbReference type="InterPro" id="IPR006655">
    <property type="entry name" value="Mopterin_OxRdtase_prok_CS"/>
</dbReference>
<name>A0A927I0G0_9HYPH</name>
<evidence type="ECO:0000313" key="10">
    <source>
        <dbReference type="EMBL" id="MBD3848635.1"/>
    </source>
</evidence>
<proteinExistence type="inferred from homology"/>
<dbReference type="Gene3D" id="3.90.55.10">
    <property type="entry name" value="Dimethylsulfoxide Reductase, domain 3"/>
    <property type="match status" value="1"/>
</dbReference>
<dbReference type="Gene3D" id="2.40.40.20">
    <property type="match status" value="1"/>
</dbReference>
<reference evidence="10" key="1">
    <citation type="submission" date="2020-09" db="EMBL/GenBank/DDBJ databases">
        <title>Bosea spartocytisi sp. nov. a root nodule endophyte of Spartocytisus supranubius in the high mountain ecosystem fo the Teide National Park (Canary Islands, Spain).</title>
        <authorList>
            <person name="Pulido-Suarez L."/>
            <person name="Peix A."/>
            <person name="Igual J.M."/>
            <person name="Socas-Perez N."/>
            <person name="Velazquez E."/>
            <person name="Flores-Felix J.D."/>
            <person name="Leon-Barrios M."/>
        </authorList>
    </citation>
    <scope>NUCLEOTIDE SEQUENCE</scope>
    <source>
        <strain evidence="10">SSUT16</strain>
    </source>
</reference>
<keyword evidence="6" id="KW-0560">Oxidoreductase</keyword>
<gene>
    <name evidence="10" type="ORF">IED13_23310</name>
</gene>
<protein>
    <submittedName>
        <fullName evidence="10">Molybdopterin-dependent oxidoreductase</fullName>
    </submittedName>
</protein>
<dbReference type="Pfam" id="PF01568">
    <property type="entry name" value="Molydop_binding"/>
    <property type="match status" value="1"/>
</dbReference>
<dbReference type="FunFam" id="2.40.40.20:FF:000009">
    <property type="entry name" value="Biotin sulfoxide reductase 2"/>
    <property type="match status" value="1"/>
</dbReference>
<dbReference type="Pfam" id="PF00384">
    <property type="entry name" value="Molybdopterin"/>
    <property type="match status" value="1"/>
</dbReference>
<dbReference type="RefSeq" id="WP_191125625.1">
    <property type="nucleotide sequence ID" value="NZ_JACXWY010000020.1"/>
</dbReference>
<evidence type="ECO:0000256" key="6">
    <source>
        <dbReference type="ARBA" id="ARBA00023002"/>
    </source>
</evidence>
<evidence type="ECO:0000256" key="3">
    <source>
        <dbReference type="ARBA" id="ARBA00022505"/>
    </source>
</evidence>
<evidence type="ECO:0000259" key="9">
    <source>
        <dbReference type="Pfam" id="PF18364"/>
    </source>
</evidence>
<evidence type="ECO:0000259" key="8">
    <source>
        <dbReference type="Pfam" id="PF01568"/>
    </source>
</evidence>
<dbReference type="GO" id="GO:0016491">
    <property type="term" value="F:oxidoreductase activity"/>
    <property type="evidence" value="ECO:0007669"/>
    <property type="project" value="UniProtKB-KW"/>
</dbReference>
<organism evidence="10 11">
    <name type="scientific">Bosea spartocytisi</name>
    <dbReference type="NCBI Taxonomy" id="2773451"/>
    <lineage>
        <taxon>Bacteria</taxon>
        <taxon>Pseudomonadati</taxon>
        <taxon>Pseudomonadota</taxon>
        <taxon>Alphaproteobacteria</taxon>
        <taxon>Hyphomicrobiales</taxon>
        <taxon>Boseaceae</taxon>
        <taxon>Bosea</taxon>
    </lineage>
</organism>
<feature type="domain" description="Molybdopterin oxidoreductase" evidence="7">
    <location>
        <begin position="54"/>
        <end position="510"/>
    </location>
</feature>
<accession>A0A927I0G0</accession>
<evidence type="ECO:0000256" key="4">
    <source>
        <dbReference type="ARBA" id="ARBA00022723"/>
    </source>
</evidence>
<evidence type="ECO:0000256" key="1">
    <source>
        <dbReference type="ARBA" id="ARBA00001942"/>
    </source>
</evidence>
<dbReference type="Gene3D" id="3.40.50.740">
    <property type="match status" value="1"/>
</dbReference>
<dbReference type="InterPro" id="IPR041954">
    <property type="entry name" value="CT_DMSOR/BSOR/TMAOR"/>
</dbReference>
<dbReference type="EMBL" id="JACXWY010000020">
    <property type="protein sequence ID" value="MBD3848635.1"/>
    <property type="molecule type" value="Genomic_DNA"/>
</dbReference>
<dbReference type="InterPro" id="IPR006657">
    <property type="entry name" value="MoPterin_dinucl-bd_dom"/>
</dbReference>
<dbReference type="CDD" id="cd02769">
    <property type="entry name" value="MopB_DMSOR-BSOR-TMAOR"/>
    <property type="match status" value="1"/>
</dbReference>
<dbReference type="InterPro" id="IPR041460">
    <property type="entry name" value="Molybdopterin_N"/>
</dbReference>
<dbReference type="GO" id="GO:0030151">
    <property type="term" value="F:molybdenum ion binding"/>
    <property type="evidence" value="ECO:0007669"/>
    <property type="project" value="TreeGrafter"/>
</dbReference>
<dbReference type="InterPro" id="IPR050612">
    <property type="entry name" value="Prok_Mopterin_Oxidored"/>
</dbReference>
<dbReference type="Gene3D" id="3.40.228.10">
    <property type="entry name" value="Dimethylsulfoxide Reductase, domain 2"/>
    <property type="match status" value="1"/>
</dbReference>
<comment type="cofactor">
    <cofactor evidence="1">
        <name>Mo-bis(molybdopterin guanine dinucleotide)</name>
        <dbReference type="ChEBI" id="CHEBI:60539"/>
    </cofactor>
</comment>
<comment type="similarity">
    <text evidence="2">Belongs to the prokaryotic molybdopterin-containing oxidoreductase family.</text>
</comment>
<evidence type="ECO:0000256" key="5">
    <source>
        <dbReference type="ARBA" id="ARBA00022764"/>
    </source>
</evidence>
<dbReference type="AlphaFoldDB" id="A0A927I0G0"/>
<keyword evidence="4" id="KW-0479">Metal-binding</keyword>
<dbReference type="CDD" id="cd02793">
    <property type="entry name" value="MopB_CT_DMSOR-BSOR-TMAOR"/>
    <property type="match status" value="1"/>
</dbReference>
<dbReference type="Proteomes" id="UP000619295">
    <property type="component" value="Unassembled WGS sequence"/>
</dbReference>
<evidence type="ECO:0000313" key="11">
    <source>
        <dbReference type="Proteomes" id="UP000619295"/>
    </source>
</evidence>
<dbReference type="PANTHER" id="PTHR43742">
    <property type="entry name" value="TRIMETHYLAMINE-N-OXIDE REDUCTASE"/>
    <property type="match status" value="1"/>
</dbReference>
<comment type="caution">
    <text evidence="10">The sequence shown here is derived from an EMBL/GenBank/DDBJ whole genome shotgun (WGS) entry which is preliminary data.</text>
</comment>
<dbReference type="PROSITE" id="PS00932">
    <property type="entry name" value="MOLYBDOPTERIN_PROK_3"/>
    <property type="match status" value="1"/>
</dbReference>